<dbReference type="Proteomes" id="UP001527925">
    <property type="component" value="Unassembled WGS sequence"/>
</dbReference>
<sequence>MPLVPKQQVLQLYRRLLAGTRGLQLSNAEYVRMRLRREFERSRGVRDVAGQRALFEARWDTGG</sequence>
<accession>A0ABR4NK85</accession>
<dbReference type="EMBL" id="JADGIZ020000001">
    <property type="protein sequence ID" value="KAL2919943.1"/>
    <property type="molecule type" value="Genomic_DNA"/>
</dbReference>
<protein>
    <recommendedName>
        <fullName evidence="1">Complex 1 LYR protein domain-containing protein</fullName>
    </recommendedName>
</protein>
<name>A0ABR4NK85_9FUNG</name>
<dbReference type="InterPro" id="IPR008011">
    <property type="entry name" value="Complex1_LYR_dom"/>
</dbReference>
<reference evidence="2 3" key="1">
    <citation type="submission" date="2023-09" db="EMBL/GenBank/DDBJ databases">
        <title>Pangenome analysis of Batrachochytrium dendrobatidis and related Chytrids.</title>
        <authorList>
            <person name="Yacoub M.N."/>
            <person name="Stajich J.E."/>
            <person name="James T.Y."/>
        </authorList>
    </citation>
    <scope>NUCLEOTIDE SEQUENCE [LARGE SCALE GENOMIC DNA]</scope>
    <source>
        <strain evidence="2 3">JEL0888</strain>
    </source>
</reference>
<keyword evidence="3" id="KW-1185">Reference proteome</keyword>
<evidence type="ECO:0000313" key="3">
    <source>
        <dbReference type="Proteomes" id="UP001527925"/>
    </source>
</evidence>
<evidence type="ECO:0000259" key="1">
    <source>
        <dbReference type="Pfam" id="PF05347"/>
    </source>
</evidence>
<proteinExistence type="predicted"/>
<dbReference type="Pfam" id="PF05347">
    <property type="entry name" value="Complex1_LYR"/>
    <property type="match status" value="1"/>
</dbReference>
<gene>
    <name evidence="2" type="ORF">HK105_200009</name>
</gene>
<evidence type="ECO:0000313" key="2">
    <source>
        <dbReference type="EMBL" id="KAL2919943.1"/>
    </source>
</evidence>
<comment type="caution">
    <text evidence="2">The sequence shown here is derived from an EMBL/GenBank/DDBJ whole genome shotgun (WGS) entry which is preliminary data.</text>
</comment>
<organism evidence="2 3">
    <name type="scientific">Polyrhizophydium stewartii</name>
    <dbReference type="NCBI Taxonomy" id="2732419"/>
    <lineage>
        <taxon>Eukaryota</taxon>
        <taxon>Fungi</taxon>
        <taxon>Fungi incertae sedis</taxon>
        <taxon>Chytridiomycota</taxon>
        <taxon>Chytridiomycota incertae sedis</taxon>
        <taxon>Chytridiomycetes</taxon>
        <taxon>Rhizophydiales</taxon>
        <taxon>Rhizophydiales incertae sedis</taxon>
        <taxon>Polyrhizophydium</taxon>
    </lineage>
</organism>
<feature type="domain" description="Complex 1 LYR protein" evidence="1">
    <location>
        <begin position="7"/>
        <end position="49"/>
    </location>
</feature>